<evidence type="ECO:0000313" key="1">
    <source>
        <dbReference type="EMBL" id="RRT42859.1"/>
    </source>
</evidence>
<gene>
    <name evidence="1" type="ORF">B296_00056829</name>
</gene>
<sequence length="121" mass="13543">MAAASLVRLSSLSCGAGDRRLSCRRYCWNQKSCLRISASSSERLSQFAAEKLTPKVITGTIDFHTLLLSKQDRLASTTLYSLEATISQRKLEIDLLPNGKPSWTKKLFLDEQLLCSKVRYG</sequence>
<name>A0A426XTR7_ENSVE</name>
<evidence type="ECO:0000313" key="2">
    <source>
        <dbReference type="Proteomes" id="UP000287651"/>
    </source>
</evidence>
<dbReference type="EMBL" id="AMZH03017537">
    <property type="protein sequence ID" value="RRT42859.1"/>
    <property type="molecule type" value="Genomic_DNA"/>
</dbReference>
<organism evidence="1 2">
    <name type="scientific">Ensete ventricosum</name>
    <name type="common">Abyssinian banana</name>
    <name type="synonym">Musa ensete</name>
    <dbReference type="NCBI Taxonomy" id="4639"/>
    <lineage>
        <taxon>Eukaryota</taxon>
        <taxon>Viridiplantae</taxon>
        <taxon>Streptophyta</taxon>
        <taxon>Embryophyta</taxon>
        <taxon>Tracheophyta</taxon>
        <taxon>Spermatophyta</taxon>
        <taxon>Magnoliopsida</taxon>
        <taxon>Liliopsida</taxon>
        <taxon>Zingiberales</taxon>
        <taxon>Musaceae</taxon>
        <taxon>Ensete</taxon>
    </lineage>
</organism>
<protein>
    <submittedName>
        <fullName evidence="1">Uncharacterized protein</fullName>
    </submittedName>
</protein>
<dbReference type="Proteomes" id="UP000287651">
    <property type="component" value="Unassembled WGS sequence"/>
</dbReference>
<proteinExistence type="predicted"/>
<reference evidence="1 2" key="1">
    <citation type="journal article" date="2014" name="Agronomy (Basel)">
        <title>A Draft Genome Sequence for Ensete ventricosum, the Drought-Tolerant Tree Against Hunger.</title>
        <authorList>
            <person name="Harrison J."/>
            <person name="Moore K.A."/>
            <person name="Paszkiewicz K."/>
            <person name="Jones T."/>
            <person name="Grant M."/>
            <person name="Ambacheew D."/>
            <person name="Muzemil S."/>
            <person name="Studholme D.J."/>
        </authorList>
    </citation>
    <scope>NUCLEOTIDE SEQUENCE [LARGE SCALE GENOMIC DNA]</scope>
</reference>
<comment type="caution">
    <text evidence="1">The sequence shown here is derived from an EMBL/GenBank/DDBJ whole genome shotgun (WGS) entry which is preliminary data.</text>
</comment>
<dbReference type="AlphaFoldDB" id="A0A426XTR7"/>
<accession>A0A426XTR7</accession>